<keyword evidence="7 12" id="KW-0697">Rotamase</keyword>
<dbReference type="InterPro" id="IPR027304">
    <property type="entry name" value="Trigger_fact/SurA_dom_sf"/>
</dbReference>
<evidence type="ECO:0000256" key="1">
    <source>
        <dbReference type="ARBA" id="ARBA00000971"/>
    </source>
</evidence>
<evidence type="ECO:0000256" key="4">
    <source>
        <dbReference type="ARBA" id="ARBA00016902"/>
    </source>
</evidence>
<dbReference type="PANTHER" id="PTHR30560">
    <property type="entry name" value="TRIGGER FACTOR CHAPERONE AND PEPTIDYL-PROLYL CIS/TRANS ISOMERASE"/>
    <property type="match status" value="1"/>
</dbReference>
<dbReference type="GO" id="GO:0051301">
    <property type="term" value="P:cell division"/>
    <property type="evidence" value="ECO:0007669"/>
    <property type="project" value="UniProtKB-KW"/>
</dbReference>
<dbReference type="PANTHER" id="PTHR30560:SF3">
    <property type="entry name" value="TRIGGER FACTOR-LIKE PROTEIN TIG, CHLOROPLASTIC"/>
    <property type="match status" value="1"/>
</dbReference>
<evidence type="ECO:0000256" key="15">
    <source>
        <dbReference type="SAM" id="MobiDB-lite"/>
    </source>
</evidence>
<comment type="domain">
    <text evidence="12">Consists of 3 domains; the N-terminus binds the ribosome, the middle domain has PPIase activity, while the C-terminus has intrinsic chaperone activity on its own.</text>
</comment>
<evidence type="ECO:0000256" key="5">
    <source>
        <dbReference type="ARBA" id="ARBA00022490"/>
    </source>
</evidence>
<dbReference type="SUPFAM" id="SSF109998">
    <property type="entry name" value="Triger factor/SurA peptide-binding domain-like"/>
    <property type="match status" value="1"/>
</dbReference>
<evidence type="ECO:0000256" key="8">
    <source>
        <dbReference type="ARBA" id="ARBA00023186"/>
    </source>
</evidence>
<reference evidence="17 18" key="1">
    <citation type="submission" date="2015-06" db="EMBL/GenBank/DDBJ databases">
        <title>Genome sequence of Mycobacterium conceptionense strain MLE.</title>
        <authorList>
            <person name="Greninger A.L."/>
            <person name="Cunningham G."/>
            <person name="Chiu C.Y."/>
            <person name="Miller S."/>
        </authorList>
    </citation>
    <scope>NUCLEOTIDE SEQUENCE [LARGE SCALE GENOMIC DNA]</scope>
    <source>
        <strain evidence="17 18">MLE</strain>
    </source>
</reference>
<protein>
    <recommendedName>
        <fullName evidence="4 12">Trigger factor</fullName>
        <shortName evidence="12">TF</shortName>
        <ecNumber evidence="3 12">5.2.1.8</ecNumber>
    </recommendedName>
    <alternativeName>
        <fullName evidence="11 12">PPIase</fullName>
    </alternativeName>
</protein>
<evidence type="ECO:0000256" key="6">
    <source>
        <dbReference type="ARBA" id="ARBA00022618"/>
    </source>
</evidence>
<dbReference type="InterPro" id="IPR008880">
    <property type="entry name" value="Trigger_fac_C"/>
</dbReference>
<comment type="subcellular location">
    <subcellularLocation>
        <location evidence="12">Cytoplasm</location>
    </subcellularLocation>
    <text evidence="12">About half TF is bound to the ribosome near the polypeptide exit tunnel while the other half is free in the cytoplasm.</text>
</comment>
<dbReference type="Pfam" id="PF05698">
    <property type="entry name" value="Trigger_C"/>
    <property type="match status" value="1"/>
</dbReference>
<evidence type="ECO:0000259" key="16">
    <source>
        <dbReference type="PROSITE" id="PS50059"/>
    </source>
</evidence>
<dbReference type="GO" id="GO:0005737">
    <property type="term" value="C:cytoplasm"/>
    <property type="evidence" value="ECO:0007669"/>
    <property type="project" value="UniProtKB-SubCell"/>
</dbReference>
<feature type="domain" description="PPIase FKBP-type" evidence="16">
    <location>
        <begin position="162"/>
        <end position="210"/>
    </location>
</feature>
<evidence type="ECO:0000256" key="11">
    <source>
        <dbReference type="ARBA" id="ARBA00029986"/>
    </source>
</evidence>
<dbReference type="InterPro" id="IPR005215">
    <property type="entry name" value="Trig_fac"/>
</dbReference>
<dbReference type="InterPro" id="IPR036611">
    <property type="entry name" value="Trigger_fac_ribosome-bd_sf"/>
</dbReference>
<dbReference type="GO" id="GO:0043335">
    <property type="term" value="P:protein unfolding"/>
    <property type="evidence" value="ECO:0007669"/>
    <property type="project" value="TreeGrafter"/>
</dbReference>
<dbReference type="FunFam" id="3.10.50.40:FF:000019">
    <property type="entry name" value="Trigger factor"/>
    <property type="match status" value="1"/>
</dbReference>
<evidence type="ECO:0000256" key="14">
    <source>
        <dbReference type="RuleBase" id="RU003914"/>
    </source>
</evidence>
<dbReference type="PROSITE" id="PS50059">
    <property type="entry name" value="FKBP_PPIASE"/>
    <property type="match status" value="1"/>
</dbReference>
<dbReference type="GO" id="GO:0044183">
    <property type="term" value="F:protein folding chaperone"/>
    <property type="evidence" value="ECO:0007669"/>
    <property type="project" value="TreeGrafter"/>
</dbReference>
<dbReference type="EMBL" id="LFOD01000001">
    <property type="protein sequence ID" value="KMV20178.1"/>
    <property type="molecule type" value="Genomic_DNA"/>
</dbReference>
<dbReference type="HAMAP" id="MF_00303">
    <property type="entry name" value="Trigger_factor_Tig"/>
    <property type="match status" value="1"/>
</dbReference>
<dbReference type="OrthoDB" id="9767721at2"/>
<evidence type="ECO:0000256" key="7">
    <source>
        <dbReference type="ARBA" id="ARBA00023110"/>
    </source>
</evidence>
<dbReference type="RefSeq" id="WP_019345229.1">
    <property type="nucleotide sequence ID" value="NZ_AGSZ01000252.1"/>
</dbReference>
<evidence type="ECO:0000256" key="12">
    <source>
        <dbReference type="HAMAP-Rule" id="MF_00303"/>
    </source>
</evidence>
<keyword evidence="10 12" id="KW-0131">Cell cycle</keyword>
<dbReference type="Gene3D" id="3.30.70.1050">
    <property type="entry name" value="Trigger factor ribosome-binding domain"/>
    <property type="match status" value="1"/>
</dbReference>
<comment type="catalytic activity">
    <reaction evidence="1 12 13">
        <text>[protein]-peptidylproline (omega=180) = [protein]-peptidylproline (omega=0)</text>
        <dbReference type="Rhea" id="RHEA:16237"/>
        <dbReference type="Rhea" id="RHEA-COMP:10747"/>
        <dbReference type="Rhea" id="RHEA-COMP:10748"/>
        <dbReference type="ChEBI" id="CHEBI:83833"/>
        <dbReference type="ChEBI" id="CHEBI:83834"/>
        <dbReference type="EC" id="5.2.1.8"/>
    </reaction>
</comment>
<comment type="similarity">
    <text evidence="2 12 14">Belongs to the FKBP-type PPIase family. Tig subfamily.</text>
</comment>
<dbReference type="SUPFAM" id="SSF102735">
    <property type="entry name" value="Trigger factor ribosome-binding domain"/>
    <property type="match status" value="1"/>
</dbReference>
<comment type="function">
    <text evidence="12">Involved in protein export. Acts as a chaperone by maintaining the newly synthesized protein in an open conformation. Functions as a peptidyl-prolyl cis-trans isomerase.</text>
</comment>
<dbReference type="GO" id="GO:0003755">
    <property type="term" value="F:peptidyl-prolyl cis-trans isomerase activity"/>
    <property type="evidence" value="ECO:0007669"/>
    <property type="project" value="UniProtKB-UniRule"/>
</dbReference>
<evidence type="ECO:0000256" key="2">
    <source>
        <dbReference type="ARBA" id="ARBA00005464"/>
    </source>
</evidence>
<evidence type="ECO:0000313" key="18">
    <source>
        <dbReference type="Proteomes" id="UP000037594"/>
    </source>
</evidence>
<dbReference type="InterPro" id="IPR001179">
    <property type="entry name" value="PPIase_FKBP_dom"/>
</dbReference>
<dbReference type="SUPFAM" id="SSF54534">
    <property type="entry name" value="FKBP-like"/>
    <property type="match status" value="1"/>
</dbReference>
<proteinExistence type="inferred from homology"/>
<dbReference type="Gene3D" id="3.10.50.40">
    <property type="match status" value="1"/>
</dbReference>
<dbReference type="GO" id="GO:0043022">
    <property type="term" value="F:ribosome binding"/>
    <property type="evidence" value="ECO:0007669"/>
    <property type="project" value="TreeGrafter"/>
</dbReference>
<evidence type="ECO:0000256" key="9">
    <source>
        <dbReference type="ARBA" id="ARBA00023235"/>
    </source>
</evidence>
<keyword evidence="9 12" id="KW-0413">Isomerase</keyword>
<name>A0A0J8UFF1_9MYCO</name>
<accession>A0A0J8UFF1</accession>
<dbReference type="InterPro" id="IPR037041">
    <property type="entry name" value="Trigger_fac_C_sf"/>
</dbReference>
<dbReference type="Pfam" id="PF05697">
    <property type="entry name" value="Trigger_N"/>
    <property type="match status" value="1"/>
</dbReference>
<comment type="caution">
    <text evidence="17">The sequence shown here is derived from an EMBL/GenBank/DDBJ whole genome shotgun (WGS) entry which is preliminary data.</text>
</comment>
<dbReference type="GO" id="GO:0051083">
    <property type="term" value="P:'de novo' cotranslational protein folding"/>
    <property type="evidence" value="ECO:0007669"/>
    <property type="project" value="TreeGrafter"/>
</dbReference>
<evidence type="ECO:0000256" key="13">
    <source>
        <dbReference type="PROSITE-ProRule" id="PRU00277"/>
    </source>
</evidence>
<feature type="compositionally biased region" description="Basic and acidic residues" evidence="15">
    <location>
        <begin position="453"/>
        <end position="462"/>
    </location>
</feature>
<dbReference type="Proteomes" id="UP000037594">
    <property type="component" value="Unassembled WGS sequence"/>
</dbReference>
<dbReference type="InterPro" id="IPR046357">
    <property type="entry name" value="PPIase_dom_sf"/>
</dbReference>
<keyword evidence="6 12" id="KW-0132">Cell division</keyword>
<dbReference type="AlphaFoldDB" id="A0A0J8UFF1"/>
<evidence type="ECO:0000313" key="17">
    <source>
        <dbReference type="EMBL" id="KMV20178.1"/>
    </source>
</evidence>
<keyword evidence="5 12" id="KW-0963">Cytoplasm</keyword>
<sequence length="462" mass="50385">MKSTVEQLSPTRVRINVEVPFTELEPDFDRAFKALAQQVRLPGFRPGKAPRKLLEARVGRGAVLEQVVNDALPSRYSEAVTASDVKPLGQPEIEVTKLEDGQELAFTAEVDVRPEITLPEFDALKITVDPIEVDDEAVDAELQSLRARFGTLTGVDRGAQEGDFVSIDLSATVDGNEVPEAATEGLSHEVGSGQLIEGLDEAITGLKAGESKVFTTKLAAGEYAGKDAEVTVTVKSVKERELPEADDDFAQLASEFDTIDELKESLTDQVRRVKSVQQAEQIRDKAIEALLEQTEVPLPEKIVQAQIDDTLHNAIHGLDHDEDKFAEQLTEQGSSREEFDAENKANAEKAVKTQLLMDAVADKLDIQVGQNDLTERLVLMSRQYGIEPQQLIQILQQNNQLPAMFADVRRGLTIAAVVHAATVTDTDGTVIDTTEFFGPAETVQAEGEQSDEAADKDADATE</sequence>
<dbReference type="Gene3D" id="1.10.3120.10">
    <property type="entry name" value="Trigger factor, C-terminal domain"/>
    <property type="match status" value="1"/>
</dbReference>
<dbReference type="PIRSF" id="PIRSF003095">
    <property type="entry name" value="Trigger_factor"/>
    <property type="match status" value="1"/>
</dbReference>
<gene>
    <name evidence="12" type="primary">tig</name>
    <name evidence="17" type="ORF">ACT17_00305</name>
</gene>
<organism evidence="17 18">
    <name type="scientific">Mycolicibacterium conceptionense</name>
    <dbReference type="NCBI Taxonomy" id="451644"/>
    <lineage>
        <taxon>Bacteria</taxon>
        <taxon>Bacillati</taxon>
        <taxon>Actinomycetota</taxon>
        <taxon>Actinomycetes</taxon>
        <taxon>Mycobacteriales</taxon>
        <taxon>Mycobacteriaceae</taxon>
        <taxon>Mycolicibacterium</taxon>
    </lineage>
</organism>
<dbReference type="PATRIC" id="fig|451644.5.peg.60"/>
<dbReference type="Pfam" id="PF00254">
    <property type="entry name" value="FKBP_C"/>
    <property type="match status" value="1"/>
</dbReference>
<evidence type="ECO:0000256" key="10">
    <source>
        <dbReference type="ARBA" id="ARBA00023306"/>
    </source>
</evidence>
<dbReference type="GO" id="GO:0015031">
    <property type="term" value="P:protein transport"/>
    <property type="evidence" value="ECO:0007669"/>
    <property type="project" value="UniProtKB-UniRule"/>
</dbReference>
<feature type="region of interest" description="Disordered" evidence="15">
    <location>
        <begin position="440"/>
        <end position="462"/>
    </location>
</feature>
<dbReference type="EC" id="5.2.1.8" evidence="3 12"/>
<dbReference type="NCBIfam" id="TIGR00115">
    <property type="entry name" value="tig"/>
    <property type="match status" value="1"/>
</dbReference>
<evidence type="ECO:0000256" key="3">
    <source>
        <dbReference type="ARBA" id="ARBA00013194"/>
    </source>
</evidence>
<dbReference type="InterPro" id="IPR008881">
    <property type="entry name" value="Trigger_fac_ribosome-bd_bac"/>
</dbReference>
<keyword evidence="8 12" id="KW-0143">Chaperone</keyword>